<dbReference type="Pfam" id="PF00046">
    <property type="entry name" value="Homeodomain"/>
    <property type="match status" value="1"/>
</dbReference>
<dbReference type="Proteomes" id="UP000192578">
    <property type="component" value="Unassembled WGS sequence"/>
</dbReference>
<dbReference type="GO" id="GO:0003677">
    <property type="term" value="F:DNA binding"/>
    <property type="evidence" value="ECO:0007669"/>
    <property type="project" value="UniProtKB-UniRule"/>
</dbReference>
<keyword evidence="7" id="KW-1185">Reference proteome</keyword>
<comment type="subcellular location">
    <subcellularLocation>
        <location evidence="1 2 3">Nucleus</location>
    </subcellularLocation>
</comment>
<keyword evidence="2 3" id="KW-0539">Nucleus</keyword>
<reference evidence="7" key="1">
    <citation type="submission" date="2017-01" db="EMBL/GenBank/DDBJ databases">
        <title>Comparative genomics of anhydrobiosis in the tardigrade Hypsibius dujardini.</title>
        <authorList>
            <person name="Yoshida Y."/>
            <person name="Koutsovoulos G."/>
            <person name="Laetsch D."/>
            <person name="Stevens L."/>
            <person name="Kumar S."/>
            <person name="Horikawa D."/>
            <person name="Ishino K."/>
            <person name="Komine S."/>
            <person name="Tomita M."/>
            <person name="Blaxter M."/>
            <person name="Arakawa K."/>
        </authorList>
    </citation>
    <scope>NUCLEOTIDE SEQUENCE [LARGE SCALE GENOMIC DNA]</scope>
    <source>
        <strain evidence="7">Z151</strain>
    </source>
</reference>
<dbReference type="SMART" id="SM00389">
    <property type="entry name" value="HOX"/>
    <property type="match status" value="1"/>
</dbReference>
<dbReference type="PROSITE" id="PS50071">
    <property type="entry name" value="HOMEOBOX_2"/>
    <property type="match status" value="1"/>
</dbReference>
<dbReference type="InterPro" id="IPR009057">
    <property type="entry name" value="Homeodomain-like_sf"/>
</dbReference>
<accession>A0A1W0WS70</accession>
<evidence type="ECO:0000259" key="5">
    <source>
        <dbReference type="PROSITE" id="PS50071"/>
    </source>
</evidence>
<dbReference type="CDD" id="cd00086">
    <property type="entry name" value="homeodomain"/>
    <property type="match status" value="1"/>
</dbReference>
<keyword evidence="2 3" id="KW-0238">DNA-binding</keyword>
<dbReference type="SUPFAM" id="SSF46689">
    <property type="entry name" value="Homeodomain-like"/>
    <property type="match status" value="1"/>
</dbReference>
<feature type="region of interest" description="Disordered" evidence="4">
    <location>
        <begin position="79"/>
        <end position="106"/>
    </location>
</feature>
<keyword evidence="2 3" id="KW-0371">Homeobox</keyword>
<evidence type="ECO:0000256" key="2">
    <source>
        <dbReference type="PROSITE-ProRule" id="PRU00108"/>
    </source>
</evidence>
<name>A0A1W0WS70_HYPEX</name>
<evidence type="ECO:0000256" key="4">
    <source>
        <dbReference type="SAM" id="MobiDB-lite"/>
    </source>
</evidence>
<dbReference type="GO" id="GO:0005634">
    <property type="term" value="C:nucleus"/>
    <property type="evidence" value="ECO:0007669"/>
    <property type="project" value="UniProtKB-SubCell"/>
</dbReference>
<evidence type="ECO:0000313" key="7">
    <source>
        <dbReference type="Proteomes" id="UP000192578"/>
    </source>
</evidence>
<dbReference type="EMBL" id="MTYJ01000054">
    <property type="protein sequence ID" value="OQV17993.1"/>
    <property type="molecule type" value="Genomic_DNA"/>
</dbReference>
<dbReference type="AlphaFoldDB" id="A0A1W0WS70"/>
<sequence length="436" mass="48037">MRGVVGSRRLLLLGPIRQSPHASAIGVAPTALRDSLSKIWVRLTVPPCINYFPRSFLLCTSSIFMPPFLGRRSGSKMSVASSSTDSLDSSASEWEQTPTASTSTLSPSVNAWKDLVSLESDDDDSGSDDGDDSCLFNFTVPKKTRRLFTPEQNRILIAHFGVNPQPEPSTMSYLEGVLKMSNKQVKSWFANRRNRMKIKERKMVAAARIPTSHRNVKKRPAQVPISRRQRPPSTPIIPTPLVISDESMAPADSSYSAGWNGGGIVSCPNLRELLQMSTPATSHFDVSSTSSSYYPWLPDSTPSPSSMMTSIQQEELPGDAAFSPPIHGQQVEWSDPNMTSWFIAPPPPPAEVVNVVGDMPSSQPYFSPPPPQYPMSTWYCHHHQERTVRSSTGVIGFAAPYQPPPLSVAAFELFDWTSPVDFGRFQTIYDLHPEPG</sequence>
<gene>
    <name evidence="6" type="ORF">BV898_07935</name>
</gene>
<evidence type="ECO:0000256" key="3">
    <source>
        <dbReference type="RuleBase" id="RU000682"/>
    </source>
</evidence>
<comment type="caution">
    <text evidence="6">The sequence shown here is derived from an EMBL/GenBank/DDBJ whole genome shotgun (WGS) entry which is preliminary data.</text>
</comment>
<feature type="DNA-binding region" description="Homeobox" evidence="2">
    <location>
        <begin position="141"/>
        <end position="200"/>
    </location>
</feature>
<proteinExistence type="predicted"/>
<evidence type="ECO:0000256" key="1">
    <source>
        <dbReference type="ARBA" id="ARBA00004123"/>
    </source>
</evidence>
<protein>
    <recommendedName>
        <fullName evidence="5">Homeobox domain-containing protein</fullName>
    </recommendedName>
</protein>
<evidence type="ECO:0000313" key="6">
    <source>
        <dbReference type="EMBL" id="OQV17993.1"/>
    </source>
</evidence>
<feature type="region of interest" description="Disordered" evidence="4">
    <location>
        <begin position="212"/>
        <end position="236"/>
    </location>
</feature>
<dbReference type="Gene3D" id="1.10.10.60">
    <property type="entry name" value="Homeodomain-like"/>
    <property type="match status" value="1"/>
</dbReference>
<organism evidence="6 7">
    <name type="scientific">Hypsibius exemplaris</name>
    <name type="common">Freshwater tardigrade</name>
    <dbReference type="NCBI Taxonomy" id="2072580"/>
    <lineage>
        <taxon>Eukaryota</taxon>
        <taxon>Metazoa</taxon>
        <taxon>Ecdysozoa</taxon>
        <taxon>Tardigrada</taxon>
        <taxon>Eutardigrada</taxon>
        <taxon>Parachela</taxon>
        <taxon>Hypsibioidea</taxon>
        <taxon>Hypsibiidae</taxon>
        <taxon>Hypsibius</taxon>
    </lineage>
</organism>
<dbReference type="InterPro" id="IPR001356">
    <property type="entry name" value="HD"/>
</dbReference>
<feature type="domain" description="Homeobox" evidence="5">
    <location>
        <begin position="139"/>
        <end position="199"/>
    </location>
</feature>